<feature type="compositionally biased region" description="Basic and acidic residues" evidence="1">
    <location>
        <begin position="1"/>
        <end position="13"/>
    </location>
</feature>
<name>A0A9Q3KPC7_9BASI</name>
<gene>
    <name evidence="2" type="ORF">O181_125253</name>
</gene>
<keyword evidence="3" id="KW-1185">Reference proteome</keyword>
<evidence type="ECO:0000313" key="3">
    <source>
        <dbReference type="Proteomes" id="UP000765509"/>
    </source>
</evidence>
<dbReference type="Proteomes" id="UP000765509">
    <property type="component" value="Unassembled WGS sequence"/>
</dbReference>
<reference evidence="2" key="1">
    <citation type="submission" date="2021-03" db="EMBL/GenBank/DDBJ databases">
        <title>Draft genome sequence of rust myrtle Austropuccinia psidii MF-1, a brazilian biotype.</title>
        <authorList>
            <person name="Quecine M.C."/>
            <person name="Pachon D.M.R."/>
            <person name="Bonatelli M.L."/>
            <person name="Correr F.H."/>
            <person name="Franceschini L.M."/>
            <person name="Leite T.F."/>
            <person name="Margarido G.R.A."/>
            <person name="Almeida C.A."/>
            <person name="Ferrarezi J.A."/>
            <person name="Labate C.A."/>
        </authorList>
    </citation>
    <scope>NUCLEOTIDE SEQUENCE</scope>
    <source>
        <strain evidence="2">MF-1</strain>
    </source>
</reference>
<dbReference type="AlphaFoldDB" id="A0A9Q3KPC7"/>
<dbReference type="EMBL" id="AVOT02121211">
    <property type="protein sequence ID" value="MBW0585538.1"/>
    <property type="molecule type" value="Genomic_DNA"/>
</dbReference>
<evidence type="ECO:0000313" key="2">
    <source>
        <dbReference type="EMBL" id="MBW0585538.1"/>
    </source>
</evidence>
<protein>
    <submittedName>
        <fullName evidence="2">Uncharacterized protein</fullName>
    </submittedName>
</protein>
<organism evidence="2 3">
    <name type="scientific">Austropuccinia psidii MF-1</name>
    <dbReference type="NCBI Taxonomy" id="1389203"/>
    <lineage>
        <taxon>Eukaryota</taxon>
        <taxon>Fungi</taxon>
        <taxon>Dikarya</taxon>
        <taxon>Basidiomycota</taxon>
        <taxon>Pucciniomycotina</taxon>
        <taxon>Pucciniomycetes</taxon>
        <taxon>Pucciniales</taxon>
        <taxon>Sphaerophragmiaceae</taxon>
        <taxon>Austropuccinia</taxon>
    </lineage>
</organism>
<proteinExistence type="predicted"/>
<feature type="region of interest" description="Disordered" evidence="1">
    <location>
        <begin position="1"/>
        <end position="41"/>
    </location>
</feature>
<evidence type="ECO:0000256" key="1">
    <source>
        <dbReference type="SAM" id="MobiDB-lite"/>
    </source>
</evidence>
<comment type="caution">
    <text evidence="2">The sequence shown here is derived from an EMBL/GenBank/DDBJ whole genome shotgun (WGS) entry which is preliminary data.</text>
</comment>
<sequence>MAQKKEEASKEEAPVASNRNAQPNQPPQEGKKKKKKNWRKPYSLSFRIPTIQKNDLDNVFSMARNFMEFKDKEEKIMRQPSLPKIITFSPDVLITSLIIKSSILSLKDIKEIIFSLKEIKSSILSSTQTFV</sequence>
<accession>A0A9Q3KPC7</accession>